<dbReference type="EC" id="6.3.2.4" evidence="6 18"/>
<name>A0A7W4Z6L6_9GAMM</name>
<evidence type="ECO:0000313" key="23">
    <source>
        <dbReference type="Proteomes" id="UP000537130"/>
    </source>
</evidence>
<dbReference type="GO" id="GO:0071555">
    <property type="term" value="P:cell wall organization"/>
    <property type="evidence" value="ECO:0007669"/>
    <property type="project" value="UniProtKB-KW"/>
</dbReference>
<sequence>MNKAQLQTELSKSLNGPVAILAGGQSAERVISLRSGRAVQQAFERLNLPHRFVDTAEFDWLQQLNDCSMAFIALHGPGGEDGTVQGTLETRGFRYTGSSVLGSALAMDKLRTKQLWAGAGLATPKFAVLTSESDFAAVFAELGECIVKPTNEGSSIGMMRVSSEPELHQAWDVARRYGVTLAEQWITGAEYTVSIVGDEILPAIRLETDNRFYDFDAKYQSSSTRYHCPCGLSSEEEAELGELALAAFKAAGCEGWGRVDVMRDANGRFQLLEVNTIPGMTDHSLVPMAAKARGWDFDELVLRILEQAL</sequence>
<dbReference type="Gene3D" id="3.30.1490.20">
    <property type="entry name" value="ATP-grasp fold, A domain"/>
    <property type="match status" value="1"/>
</dbReference>
<dbReference type="EMBL" id="JACHWY010000001">
    <property type="protein sequence ID" value="MBB3047075.1"/>
    <property type="molecule type" value="Genomic_DNA"/>
</dbReference>
<evidence type="ECO:0000256" key="2">
    <source>
        <dbReference type="ARBA" id="ARBA00003921"/>
    </source>
</evidence>
<feature type="binding site" evidence="19">
    <location>
        <position position="275"/>
    </location>
    <ligand>
        <name>Mg(2+)</name>
        <dbReference type="ChEBI" id="CHEBI:18420"/>
        <label>2</label>
    </ligand>
</feature>
<comment type="catalytic activity">
    <reaction evidence="17 18">
        <text>2 D-alanine + ATP = D-alanyl-D-alanine + ADP + phosphate + H(+)</text>
        <dbReference type="Rhea" id="RHEA:11224"/>
        <dbReference type="ChEBI" id="CHEBI:15378"/>
        <dbReference type="ChEBI" id="CHEBI:30616"/>
        <dbReference type="ChEBI" id="CHEBI:43474"/>
        <dbReference type="ChEBI" id="CHEBI:57416"/>
        <dbReference type="ChEBI" id="CHEBI:57822"/>
        <dbReference type="ChEBI" id="CHEBI:456216"/>
        <dbReference type="EC" id="6.3.2.4"/>
    </reaction>
</comment>
<keyword evidence="13 18" id="KW-0133">Cell shape</keyword>
<dbReference type="Gene3D" id="3.40.50.20">
    <property type="match status" value="1"/>
</dbReference>
<dbReference type="Pfam" id="PF07478">
    <property type="entry name" value="Dala_Dala_lig_C"/>
    <property type="match status" value="1"/>
</dbReference>
<dbReference type="Pfam" id="PF01820">
    <property type="entry name" value="Dala_Dala_lig_N"/>
    <property type="match status" value="1"/>
</dbReference>
<comment type="subcellular location">
    <subcellularLocation>
        <location evidence="3 18">Cytoplasm</location>
    </subcellularLocation>
</comment>
<dbReference type="HAMAP" id="MF_00047">
    <property type="entry name" value="Dala_Dala_lig"/>
    <property type="match status" value="1"/>
</dbReference>
<evidence type="ECO:0000259" key="21">
    <source>
        <dbReference type="PROSITE" id="PS50975"/>
    </source>
</evidence>
<dbReference type="FunFam" id="3.30.470.20:FF:000008">
    <property type="entry name" value="D-alanine--D-alanine ligase"/>
    <property type="match status" value="1"/>
</dbReference>
<gene>
    <name evidence="18" type="primary">ddl</name>
    <name evidence="22" type="ORF">FHR99_001311</name>
</gene>
<evidence type="ECO:0000256" key="9">
    <source>
        <dbReference type="ARBA" id="ARBA00022723"/>
    </source>
</evidence>
<feature type="domain" description="ATP-grasp" evidence="21">
    <location>
        <begin position="113"/>
        <end position="306"/>
    </location>
</feature>
<keyword evidence="9 19" id="KW-0479">Metal-binding</keyword>
<dbReference type="PIRSF" id="PIRSF039102">
    <property type="entry name" value="Ddl/VanB"/>
    <property type="match status" value="1"/>
</dbReference>
<dbReference type="GO" id="GO:0046872">
    <property type="term" value="F:metal ion binding"/>
    <property type="evidence" value="ECO:0007669"/>
    <property type="project" value="UniProtKB-KW"/>
</dbReference>
<dbReference type="SUPFAM" id="SSF52440">
    <property type="entry name" value="PreATP-grasp domain"/>
    <property type="match status" value="1"/>
</dbReference>
<evidence type="ECO:0000256" key="18">
    <source>
        <dbReference type="HAMAP-Rule" id="MF_00047"/>
    </source>
</evidence>
<dbReference type="GO" id="GO:0008716">
    <property type="term" value="F:D-alanine-D-alanine ligase activity"/>
    <property type="evidence" value="ECO:0007669"/>
    <property type="project" value="UniProtKB-UniRule"/>
</dbReference>
<dbReference type="SUPFAM" id="SSF56059">
    <property type="entry name" value="Glutathione synthetase ATP-binding domain-like"/>
    <property type="match status" value="1"/>
</dbReference>
<keyword evidence="10 20" id="KW-0547">Nucleotide-binding</keyword>
<dbReference type="NCBIfam" id="NF002378">
    <property type="entry name" value="PRK01372.1"/>
    <property type="match status" value="1"/>
</dbReference>
<evidence type="ECO:0000256" key="19">
    <source>
        <dbReference type="PIRSR" id="PIRSR039102-3"/>
    </source>
</evidence>
<dbReference type="UniPathway" id="UPA00219"/>
<dbReference type="PROSITE" id="PS00844">
    <property type="entry name" value="DALA_DALA_LIGASE_2"/>
    <property type="match status" value="1"/>
</dbReference>
<evidence type="ECO:0000256" key="13">
    <source>
        <dbReference type="ARBA" id="ARBA00022960"/>
    </source>
</evidence>
<feature type="binding site" evidence="19">
    <location>
        <position position="273"/>
    </location>
    <ligand>
        <name>Mg(2+)</name>
        <dbReference type="ChEBI" id="CHEBI:18420"/>
        <label>2</label>
    </ligand>
</feature>
<comment type="similarity">
    <text evidence="5 18">Belongs to the D-alanine--D-alanine ligase family.</text>
</comment>
<evidence type="ECO:0000256" key="16">
    <source>
        <dbReference type="ARBA" id="ARBA00023316"/>
    </source>
</evidence>
<evidence type="ECO:0000256" key="12">
    <source>
        <dbReference type="ARBA" id="ARBA00022842"/>
    </source>
</evidence>
<evidence type="ECO:0000256" key="3">
    <source>
        <dbReference type="ARBA" id="ARBA00004496"/>
    </source>
</evidence>
<evidence type="ECO:0000256" key="1">
    <source>
        <dbReference type="ARBA" id="ARBA00001936"/>
    </source>
</evidence>
<dbReference type="Gene3D" id="3.30.470.20">
    <property type="entry name" value="ATP-grasp fold, B domain"/>
    <property type="match status" value="1"/>
</dbReference>
<dbReference type="InterPro" id="IPR016185">
    <property type="entry name" value="PreATP-grasp_dom_sf"/>
</dbReference>
<evidence type="ECO:0000256" key="14">
    <source>
        <dbReference type="ARBA" id="ARBA00022984"/>
    </source>
</evidence>
<keyword evidence="15 19" id="KW-0464">Manganese</keyword>
<dbReference type="RefSeq" id="WP_183409717.1">
    <property type="nucleotide sequence ID" value="NZ_JACHWY010000001.1"/>
</dbReference>
<keyword evidence="11 20" id="KW-0067">ATP-binding</keyword>
<feature type="binding site" evidence="19">
    <location>
        <position position="260"/>
    </location>
    <ligand>
        <name>Mg(2+)</name>
        <dbReference type="ChEBI" id="CHEBI:18420"/>
        <label>1</label>
    </ligand>
</feature>
<evidence type="ECO:0000256" key="10">
    <source>
        <dbReference type="ARBA" id="ARBA00022741"/>
    </source>
</evidence>
<dbReference type="GO" id="GO:0009252">
    <property type="term" value="P:peptidoglycan biosynthetic process"/>
    <property type="evidence" value="ECO:0007669"/>
    <property type="project" value="UniProtKB-UniRule"/>
</dbReference>
<evidence type="ECO:0000313" key="22">
    <source>
        <dbReference type="EMBL" id="MBB3047075.1"/>
    </source>
</evidence>
<dbReference type="GO" id="GO:0008360">
    <property type="term" value="P:regulation of cell shape"/>
    <property type="evidence" value="ECO:0007669"/>
    <property type="project" value="UniProtKB-KW"/>
</dbReference>
<evidence type="ECO:0000256" key="7">
    <source>
        <dbReference type="ARBA" id="ARBA00022490"/>
    </source>
</evidence>
<keyword evidence="16 18" id="KW-0961">Cell wall biogenesis/degradation</keyword>
<evidence type="ECO:0000256" key="4">
    <source>
        <dbReference type="ARBA" id="ARBA00004752"/>
    </source>
</evidence>
<dbReference type="GO" id="GO:0005829">
    <property type="term" value="C:cytosol"/>
    <property type="evidence" value="ECO:0007669"/>
    <property type="project" value="TreeGrafter"/>
</dbReference>
<dbReference type="InterPro" id="IPR011761">
    <property type="entry name" value="ATP-grasp"/>
</dbReference>
<dbReference type="PROSITE" id="PS50975">
    <property type="entry name" value="ATP_GRASP"/>
    <property type="match status" value="1"/>
</dbReference>
<dbReference type="InterPro" id="IPR000291">
    <property type="entry name" value="D-Ala_lig_Van_CS"/>
</dbReference>
<dbReference type="PANTHER" id="PTHR23132">
    <property type="entry name" value="D-ALANINE--D-ALANINE LIGASE"/>
    <property type="match status" value="1"/>
</dbReference>
<dbReference type="PROSITE" id="PS00843">
    <property type="entry name" value="DALA_DALA_LIGASE_1"/>
    <property type="match status" value="1"/>
</dbReference>
<comment type="function">
    <text evidence="2 18">Cell wall formation.</text>
</comment>
<dbReference type="InterPro" id="IPR005905">
    <property type="entry name" value="D_ala_D_ala"/>
</dbReference>
<keyword evidence="12 19" id="KW-0460">Magnesium</keyword>
<dbReference type="Proteomes" id="UP000537130">
    <property type="component" value="Unassembled WGS sequence"/>
</dbReference>
<comment type="cofactor">
    <cofactor evidence="19">
        <name>Mg(2+)</name>
        <dbReference type="ChEBI" id="CHEBI:18420"/>
    </cofactor>
    <cofactor evidence="19">
        <name>Mn(2+)</name>
        <dbReference type="ChEBI" id="CHEBI:29035"/>
    </cofactor>
    <text evidence="19">Binds 2 magnesium or manganese ions per subunit.</text>
</comment>
<proteinExistence type="inferred from homology"/>
<dbReference type="GO" id="GO:0005524">
    <property type="term" value="F:ATP binding"/>
    <property type="evidence" value="ECO:0007669"/>
    <property type="project" value="UniProtKB-UniRule"/>
</dbReference>
<comment type="pathway">
    <text evidence="4 18">Cell wall biogenesis; peptidoglycan biosynthesis.</text>
</comment>
<dbReference type="InterPro" id="IPR013815">
    <property type="entry name" value="ATP_grasp_subdomain_1"/>
</dbReference>
<keyword evidence="7 18" id="KW-0963">Cytoplasm</keyword>
<dbReference type="InterPro" id="IPR011127">
    <property type="entry name" value="Dala_Dala_lig_N"/>
</dbReference>
<evidence type="ECO:0000256" key="6">
    <source>
        <dbReference type="ARBA" id="ARBA00012216"/>
    </source>
</evidence>
<dbReference type="PANTHER" id="PTHR23132:SF23">
    <property type="entry name" value="D-ALANINE--D-ALANINE LIGASE B"/>
    <property type="match status" value="1"/>
</dbReference>
<evidence type="ECO:0000256" key="15">
    <source>
        <dbReference type="ARBA" id="ARBA00023211"/>
    </source>
</evidence>
<evidence type="ECO:0000256" key="5">
    <source>
        <dbReference type="ARBA" id="ARBA00010871"/>
    </source>
</evidence>
<keyword evidence="14 18" id="KW-0573">Peptidoglycan synthesis</keyword>
<dbReference type="NCBIfam" id="TIGR01205">
    <property type="entry name" value="D_ala_D_alaTIGR"/>
    <property type="match status" value="1"/>
</dbReference>
<evidence type="ECO:0000256" key="8">
    <source>
        <dbReference type="ARBA" id="ARBA00022598"/>
    </source>
</evidence>
<dbReference type="InterPro" id="IPR011095">
    <property type="entry name" value="Dala_Dala_lig_C"/>
</dbReference>
<accession>A0A7W4Z6L6</accession>
<keyword evidence="8 18" id="KW-0436">Ligase</keyword>
<keyword evidence="23" id="KW-1185">Reference proteome</keyword>
<protein>
    <recommendedName>
        <fullName evidence="6 18">D-alanine--D-alanine ligase</fullName>
        <ecNumber evidence="6 18">6.3.2.4</ecNumber>
    </recommendedName>
    <alternativeName>
        <fullName evidence="18">D-Ala-D-Ala ligase</fullName>
    </alternativeName>
    <alternativeName>
        <fullName evidence="18">D-alanylalanine synthetase</fullName>
    </alternativeName>
</protein>
<evidence type="ECO:0000256" key="20">
    <source>
        <dbReference type="PROSITE-ProRule" id="PRU00409"/>
    </source>
</evidence>
<dbReference type="AlphaFoldDB" id="A0A7W4Z6L6"/>
<reference evidence="22 23" key="1">
    <citation type="submission" date="2020-08" db="EMBL/GenBank/DDBJ databases">
        <title>Genomic Encyclopedia of Type Strains, Phase III (KMG-III): the genomes of soil and plant-associated and newly described type strains.</title>
        <authorList>
            <person name="Whitman W."/>
        </authorList>
    </citation>
    <scope>NUCLEOTIDE SEQUENCE [LARGE SCALE GENOMIC DNA]</scope>
    <source>
        <strain evidence="22 23">CECT 8654</strain>
    </source>
</reference>
<evidence type="ECO:0000256" key="17">
    <source>
        <dbReference type="ARBA" id="ARBA00047614"/>
    </source>
</evidence>
<organism evidence="22 23">
    <name type="scientific">Litorivivens lipolytica</name>
    <dbReference type="NCBI Taxonomy" id="1524264"/>
    <lineage>
        <taxon>Bacteria</taxon>
        <taxon>Pseudomonadati</taxon>
        <taxon>Pseudomonadota</taxon>
        <taxon>Gammaproteobacteria</taxon>
        <taxon>Litorivivens</taxon>
    </lineage>
</organism>
<comment type="cofactor">
    <cofactor evidence="1">
        <name>Mn(2+)</name>
        <dbReference type="ChEBI" id="CHEBI:29035"/>
    </cofactor>
</comment>
<evidence type="ECO:0000256" key="11">
    <source>
        <dbReference type="ARBA" id="ARBA00022840"/>
    </source>
</evidence>
<comment type="caution">
    <text evidence="22">The sequence shown here is derived from an EMBL/GenBank/DDBJ whole genome shotgun (WGS) entry which is preliminary data.</text>
</comment>
<feature type="binding site" evidence="19">
    <location>
        <position position="273"/>
    </location>
    <ligand>
        <name>Mg(2+)</name>
        <dbReference type="ChEBI" id="CHEBI:18420"/>
        <label>1</label>
    </ligand>
</feature>